<evidence type="ECO:0000256" key="2">
    <source>
        <dbReference type="SAM" id="MobiDB-lite"/>
    </source>
</evidence>
<sequence length="703" mass="80562">MTTETNNAATVKSTPQSDYQYGGYSHLEYERIYAYKRNGAMPSFEEIEESKRKGKRSTFKQKCADFHISADGTSLMYFKVNRSNSKRKLELDASAVEVKKMRKVVRKGEVEQIIREIHQEIGHLMQNNTYAHVKERFYWDTVREDVRAYVTACEKCQKNRPFKDQPAVLRPVPPPNNALSQWGMDLMKLPESDGGFNYLIVALIISLSGPRHSLLKQRVLPTFSVSLKTSACASVLITDQGREFCNKEVGQFCNTNGIDHRVTSAYCPQSNGLTERTNQTIKNGLRKALEGRRKEWPRFVNRVLYGIRLHRPRSTKESPYKLLYGFDTRISLDNKLEQLNQPPDDDDEVSDNAEERRLQLFLEGVEERNELIQASRAKARENIKIEQSKQKTAYDIAHAPPPFKKGSKVLLHSSRQLTRMAEQLEPNFTGPYIIDRITKANTVYLARMDGTVLNKTVSSARLKLFVETSPDNGTVSNDECSNSNRENLHKSPRSELQPSNTSSDYKSDDSIIFISEESDSFSSFKPPTLAWQTIKCEMVQVHLITRPRFGMPRLFNRKQPPLQKNIKRIVGDGNCLFRAFSYCLCGSEENHVAVRRAICSHMERNPVTWASIAGVDSITEYLDRGMRIPGTDQRHWGTDTEILAFADLFDCMVYIYNDHDDVLYQKQGYGPRPTVDRPCRDIGDLTTILLYHAQYHFEVVMDP</sequence>
<dbReference type="CDD" id="cd22755">
    <property type="entry name" value="OTU_CeDUB-like"/>
    <property type="match status" value="1"/>
</dbReference>
<organism evidence="5 6">
    <name type="scientific">Ancylostoma duodenale</name>
    <dbReference type="NCBI Taxonomy" id="51022"/>
    <lineage>
        <taxon>Eukaryota</taxon>
        <taxon>Metazoa</taxon>
        <taxon>Ecdysozoa</taxon>
        <taxon>Nematoda</taxon>
        <taxon>Chromadorea</taxon>
        <taxon>Rhabditida</taxon>
        <taxon>Rhabditina</taxon>
        <taxon>Rhabditomorpha</taxon>
        <taxon>Strongyloidea</taxon>
        <taxon>Ancylostomatidae</taxon>
        <taxon>Ancylostomatinae</taxon>
        <taxon>Ancylostoma</taxon>
    </lineage>
</organism>
<dbReference type="AlphaFoldDB" id="A0A0C2GDT7"/>
<dbReference type="Proteomes" id="UP000054047">
    <property type="component" value="Unassembled WGS sequence"/>
</dbReference>
<dbReference type="InterPro" id="IPR012337">
    <property type="entry name" value="RNaseH-like_sf"/>
</dbReference>
<dbReference type="Pfam" id="PF17921">
    <property type="entry name" value="Integrase_H2C2"/>
    <property type="match status" value="1"/>
</dbReference>
<feature type="region of interest" description="Disordered" evidence="2">
    <location>
        <begin position="472"/>
        <end position="506"/>
    </location>
</feature>
<dbReference type="PANTHER" id="PTHR37984:SF5">
    <property type="entry name" value="PROTEIN NYNRIN-LIKE"/>
    <property type="match status" value="1"/>
</dbReference>
<feature type="domain" description="OTU" evidence="3">
    <location>
        <begin position="564"/>
        <end position="703"/>
    </location>
</feature>
<evidence type="ECO:0000313" key="6">
    <source>
        <dbReference type="Proteomes" id="UP000054047"/>
    </source>
</evidence>
<dbReference type="InterPro" id="IPR041588">
    <property type="entry name" value="Integrase_H2C2"/>
</dbReference>
<dbReference type="InterPro" id="IPR038765">
    <property type="entry name" value="Papain-like_cys_pep_sf"/>
</dbReference>
<dbReference type="InterPro" id="IPR003323">
    <property type="entry name" value="OTU_dom"/>
</dbReference>
<dbReference type="InterPro" id="IPR001584">
    <property type="entry name" value="Integrase_cat-core"/>
</dbReference>
<dbReference type="PROSITE" id="PS50802">
    <property type="entry name" value="OTU"/>
    <property type="match status" value="1"/>
</dbReference>
<dbReference type="Pfam" id="PF02338">
    <property type="entry name" value="OTU"/>
    <property type="match status" value="1"/>
</dbReference>
<dbReference type="OrthoDB" id="5852877at2759"/>
<dbReference type="GO" id="GO:0015074">
    <property type="term" value="P:DNA integration"/>
    <property type="evidence" value="ECO:0007669"/>
    <property type="project" value="InterPro"/>
</dbReference>
<dbReference type="InterPro" id="IPR050951">
    <property type="entry name" value="Retrovirus_Pol_polyprotein"/>
</dbReference>
<reference evidence="5 6" key="1">
    <citation type="submission" date="2013-12" db="EMBL/GenBank/DDBJ databases">
        <title>Draft genome of the parsitic nematode Ancylostoma duodenale.</title>
        <authorList>
            <person name="Mitreva M."/>
        </authorList>
    </citation>
    <scope>NUCLEOTIDE SEQUENCE [LARGE SCALE GENOMIC DNA]</scope>
    <source>
        <strain evidence="5 6">Zhejiang</strain>
    </source>
</reference>
<dbReference type="PANTHER" id="PTHR37984">
    <property type="entry name" value="PROTEIN CBG26694"/>
    <property type="match status" value="1"/>
</dbReference>
<dbReference type="InterPro" id="IPR036397">
    <property type="entry name" value="RNaseH_sf"/>
</dbReference>
<dbReference type="GO" id="GO:0003676">
    <property type="term" value="F:nucleic acid binding"/>
    <property type="evidence" value="ECO:0007669"/>
    <property type="project" value="InterPro"/>
</dbReference>
<evidence type="ECO:0000313" key="5">
    <source>
        <dbReference type="EMBL" id="KIH57064.1"/>
    </source>
</evidence>
<dbReference type="SUPFAM" id="SSF53098">
    <property type="entry name" value="Ribonuclease H-like"/>
    <property type="match status" value="1"/>
</dbReference>
<evidence type="ECO:0000259" key="4">
    <source>
        <dbReference type="PROSITE" id="PS50994"/>
    </source>
</evidence>
<dbReference type="GO" id="GO:0003964">
    <property type="term" value="F:RNA-directed DNA polymerase activity"/>
    <property type="evidence" value="ECO:0007669"/>
    <property type="project" value="UniProtKB-EC"/>
</dbReference>
<feature type="compositionally biased region" description="Polar residues" evidence="2">
    <location>
        <begin position="494"/>
        <end position="504"/>
    </location>
</feature>
<feature type="domain" description="Integrase catalytic" evidence="4">
    <location>
        <begin position="170"/>
        <end position="327"/>
    </location>
</feature>
<evidence type="ECO:0000259" key="3">
    <source>
        <dbReference type="PROSITE" id="PS50802"/>
    </source>
</evidence>
<dbReference type="SUPFAM" id="SSF54001">
    <property type="entry name" value="Cysteine proteinases"/>
    <property type="match status" value="1"/>
</dbReference>
<dbReference type="Gene3D" id="3.30.420.10">
    <property type="entry name" value="Ribonuclease H-like superfamily/Ribonuclease H"/>
    <property type="match status" value="1"/>
</dbReference>
<proteinExistence type="predicted"/>
<protein>
    <recommendedName>
        <fullName evidence="1">RNA-directed DNA polymerase</fullName>
        <ecNumber evidence="1">2.7.7.49</ecNumber>
    </recommendedName>
</protein>
<dbReference type="EMBL" id="KN734886">
    <property type="protein sequence ID" value="KIH57064.1"/>
    <property type="molecule type" value="Genomic_DNA"/>
</dbReference>
<feature type="compositionally biased region" description="Polar residues" evidence="2">
    <location>
        <begin position="472"/>
        <end position="485"/>
    </location>
</feature>
<accession>A0A0C2GDT7</accession>
<name>A0A0C2GDT7_9BILA</name>
<gene>
    <name evidence="5" type="ORF">ANCDUO_12748</name>
</gene>
<keyword evidence="6" id="KW-1185">Reference proteome</keyword>
<dbReference type="Gene3D" id="3.90.70.80">
    <property type="match status" value="1"/>
</dbReference>
<dbReference type="PROSITE" id="PS50994">
    <property type="entry name" value="INTEGRASE"/>
    <property type="match status" value="1"/>
</dbReference>
<evidence type="ECO:0000256" key="1">
    <source>
        <dbReference type="ARBA" id="ARBA00012493"/>
    </source>
</evidence>
<dbReference type="Gene3D" id="1.10.340.70">
    <property type="match status" value="1"/>
</dbReference>
<dbReference type="EC" id="2.7.7.49" evidence="1"/>